<evidence type="ECO:0000313" key="3">
    <source>
        <dbReference type="EMBL" id="KAE9206300.1"/>
    </source>
</evidence>
<name>A0A6A3XZI9_9STRA</name>
<feature type="chain" id="PRO_5036380905" description="Pectate lyase" evidence="1">
    <location>
        <begin position="24"/>
        <end position="84"/>
    </location>
</feature>
<sequence length="84" mass="9394">MNAFKLAVVTYVVLWDCYFLANTSVKNTARCKIKGSPLFVEPPRGCYAERAIPVDVDLLIAGSTNLPVIRATRSLPKKVRIRTR</sequence>
<evidence type="ECO:0000313" key="2">
    <source>
        <dbReference type="EMBL" id="KAE9104835.1"/>
    </source>
</evidence>
<dbReference type="EMBL" id="QXGB01000710">
    <property type="protein sequence ID" value="KAE9206300.1"/>
    <property type="molecule type" value="Genomic_DNA"/>
</dbReference>
<dbReference type="AlphaFoldDB" id="A0A6A3XZI9"/>
<proteinExistence type="predicted"/>
<gene>
    <name evidence="3" type="ORF">PF005_g13061</name>
    <name evidence="2" type="ORF">PF010_g13240</name>
</gene>
<comment type="caution">
    <text evidence="3">The sequence shown here is derived from an EMBL/GenBank/DDBJ whole genome shotgun (WGS) entry which is preliminary data.</text>
</comment>
<organism evidence="3 4">
    <name type="scientific">Phytophthora fragariae</name>
    <dbReference type="NCBI Taxonomy" id="53985"/>
    <lineage>
        <taxon>Eukaryota</taxon>
        <taxon>Sar</taxon>
        <taxon>Stramenopiles</taxon>
        <taxon>Oomycota</taxon>
        <taxon>Peronosporomycetes</taxon>
        <taxon>Peronosporales</taxon>
        <taxon>Peronosporaceae</taxon>
        <taxon>Phytophthora</taxon>
    </lineage>
</organism>
<evidence type="ECO:0000313" key="4">
    <source>
        <dbReference type="Proteomes" id="UP000433483"/>
    </source>
</evidence>
<dbReference type="Proteomes" id="UP000488956">
    <property type="component" value="Unassembled WGS sequence"/>
</dbReference>
<evidence type="ECO:0008006" key="6">
    <source>
        <dbReference type="Google" id="ProtNLM"/>
    </source>
</evidence>
<evidence type="ECO:0000256" key="1">
    <source>
        <dbReference type="SAM" id="SignalP"/>
    </source>
</evidence>
<feature type="signal peptide" evidence="1">
    <location>
        <begin position="1"/>
        <end position="23"/>
    </location>
</feature>
<keyword evidence="1" id="KW-0732">Signal</keyword>
<accession>A0A6A3XZI9</accession>
<dbReference type="Proteomes" id="UP000433483">
    <property type="component" value="Unassembled WGS sequence"/>
</dbReference>
<evidence type="ECO:0000313" key="5">
    <source>
        <dbReference type="Proteomes" id="UP000488956"/>
    </source>
</evidence>
<protein>
    <recommendedName>
        <fullName evidence="6">Pectate lyase</fullName>
    </recommendedName>
</protein>
<dbReference type="EMBL" id="QXFX01000770">
    <property type="protein sequence ID" value="KAE9104835.1"/>
    <property type="molecule type" value="Genomic_DNA"/>
</dbReference>
<reference evidence="3 4" key="1">
    <citation type="submission" date="2018-08" db="EMBL/GenBank/DDBJ databases">
        <title>Genomic investigation of the strawberry pathogen Phytophthora fragariae indicates pathogenicity is determined by transcriptional variation in three key races.</title>
        <authorList>
            <person name="Adams T.M."/>
            <person name="Armitage A.D."/>
            <person name="Sobczyk M.K."/>
            <person name="Bates H.J."/>
            <person name="Dunwell J.M."/>
            <person name="Nellist C.F."/>
            <person name="Harrison R.J."/>
        </authorList>
    </citation>
    <scope>NUCLEOTIDE SEQUENCE [LARGE SCALE GENOMIC DNA]</scope>
    <source>
        <strain evidence="3 4">NOV-27</strain>
        <strain evidence="2 5">ONT-3</strain>
    </source>
</reference>
<keyword evidence="4" id="KW-1185">Reference proteome</keyword>